<evidence type="ECO:0000256" key="2">
    <source>
        <dbReference type="ARBA" id="ARBA00023163"/>
    </source>
</evidence>
<feature type="compositionally biased region" description="Polar residues" evidence="5">
    <location>
        <begin position="622"/>
        <end position="632"/>
    </location>
</feature>
<dbReference type="GO" id="GO:0008270">
    <property type="term" value="F:zinc ion binding"/>
    <property type="evidence" value="ECO:0007669"/>
    <property type="project" value="UniProtKB-KW"/>
</dbReference>
<dbReference type="EMBL" id="BDSP01000048">
    <property type="protein sequence ID" value="GAX11914.1"/>
    <property type="molecule type" value="Genomic_DNA"/>
</dbReference>
<evidence type="ECO:0000313" key="7">
    <source>
        <dbReference type="EMBL" id="GAX11914.1"/>
    </source>
</evidence>
<accession>A0A1Z5JD34</accession>
<feature type="compositionally biased region" description="Gly residues" evidence="5">
    <location>
        <begin position="611"/>
        <end position="620"/>
    </location>
</feature>
<feature type="compositionally biased region" description="Basic and acidic residues" evidence="5">
    <location>
        <begin position="665"/>
        <end position="682"/>
    </location>
</feature>
<evidence type="ECO:0000256" key="1">
    <source>
        <dbReference type="ARBA" id="ARBA00023015"/>
    </source>
</evidence>
<keyword evidence="4" id="KW-0479">Metal-binding</keyword>
<dbReference type="Gene3D" id="1.10.472.170">
    <property type="match status" value="1"/>
</dbReference>
<organism evidence="7 8">
    <name type="scientific">Fistulifera solaris</name>
    <name type="common">Oleaginous diatom</name>
    <dbReference type="NCBI Taxonomy" id="1519565"/>
    <lineage>
        <taxon>Eukaryota</taxon>
        <taxon>Sar</taxon>
        <taxon>Stramenopiles</taxon>
        <taxon>Ochrophyta</taxon>
        <taxon>Bacillariophyta</taxon>
        <taxon>Bacillariophyceae</taxon>
        <taxon>Bacillariophycidae</taxon>
        <taxon>Naviculales</taxon>
        <taxon>Naviculaceae</taxon>
        <taxon>Fistulifera</taxon>
    </lineage>
</organism>
<dbReference type="Proteomes" id="UP000198406">
    <property type="component" value="Unassembled WGS sequence"/>
</dbReference>
<sequence length="701" mass="77968">MANLASDPPLWEFDENEASDWLTKTLREAYRIVSEDGLVETASNEKLDLWQKNIVSSAQAVAFSSVHQGSNGEDDDDAPPAKRRKQAFLDDPCHVWWISKYTEKPADLEEDEDDLPAVLGGRLAQFTPGAWLNAMAAAPVVRKSHPSSKLVQEGAKACHVSLFLPSNATTEIEKYMLEVWGVAQGVYRLAQAAVQKDIWRTTPYRIQQRLAPEVPAQEFASIRKRIYDTVILGKGLHVNEEDDDTAVAIGSQVHESEKFKKCPNCGNMDQSSFALDQKNGDIICSNCGVVVSESLMHEGSAYRKFEGEEDRNHHGDAPNSLFSNARNLSTSLSGIAPTSGIGGYKGGGGSLETILRNTHAYTELNVSQYGKTDRRTREGYKDRQKKEAFVQMTHTGDALNLHEAVVRRAKELFAGFRDDRELVQQFKGVLAACLCEAFEQLAAEGSDGMLVKGVGSSAINLAIEELDESQLTGRAARRNQLHKVTLAGKGGLQVDFSSIEEKEQRLGKTVAQWNLEDCRSWLLQASRKIAQQWVEDRQAAPASKRNQWPEGSLEELEGQLVEHSITLCEHLEEELKSRNKGDTKTRIVTPRIIDMSKLGIKWQHMHERGSGGKGGLGGSGPQAANVTGSERTAGQTMLRQNAKKLAMIIKDQRAAEALHKELRREVGKEEELKRKQIHEQASRQRLKQMQRKRWLQAKVQG</sequence>
<evidence type="ECO:0000256" key="3">
    <source>
        <dbReference type="ARBA" id="ARBA00031706"/>
    </source>
</evidence>
<feature type="compositionally biased region" description="Basic residues" evidence="5">
    <location>
        <begin position="684"/>
        <end position="695"/>
    </location>
</feature>
<reference evidence="7 8" key="1">
    <citation type="journal article" date="2015" name="Plant Cell">
        <title>Oil accumulation by the oleaginous diatom Fistulifera solaris as revealed by the genome and transcriptome.</title>
        <authorList>
            <person name="Tanaka T."/>
            <person name="Maeda Y."/>
            <person name="Veluchamy A."/>
            <person name="Tanaka M."/>
            <person name="Abida H."/>
            <person name="Marechal E."/>
            <person name="Bowler C."/>
            <person name="Muto M."/>
            <person name="Sunaga Y."/>
            <person name="Tanaka M."/>
            <person name="Yoshino T."/>
            <person name="Taniguchi T."/>
            <person name="Fukuda Y."/>
            <person name="Nemoto M."/>
            <person name="Matsumoto M."/>
            <person name="Wong P.S."/>
            <person name="Aburatani S."/>
            <person name="Fujibuchi W."/>
        </authorList>
    </citation>
    <scope>NUCLEOTIDE SEQUENCE [LARGE SCALE GENOMIC DNA]</scope>
    <source>
        <strain evidence="7 8">JPCC DA0580</strain>
    </source>
</reference>
<dbReference type="PANTHER" id="PTHR11618:SF13">
    <property type="entry name" value="TRANSCRIPTION INITIATION FACTOR IIB"/>
    <property type="match status" value="1"/>
</dbReference>
<feature type="region of interest" description="Disordered" evidence="5">
    <location>
        <begin position="665"/>
        <end position="701"/>
    </location>
</feature>
<keyword evidence="4" id="KW-0862">Zinc</keyword>
<dbReference type="AlphaFoldDB" id="A0A1Z5JD34"/>
<comment type="caution">
    <text evidence="7">The sequence shown here is derived from an EMBL/GenBank/DDBJ whole genome shotgun (WGS) entry which is preliminary data.</text>
</comment>
<dbReference type="PROSITE" id="PS51134">
    <property type="entry name" value="ZF_TFIIB"/>
    <property type="match status" value="1"/>
</dbReference>
<dbReference type="GO" id="GO:0005634">
    <property type="term" value="C:nucleus"/>
    <property type="evidence" value="ECO:0007669"/>
    <property type="project" value="TreeGrafter"/>
</dbReference>
<dbReference type="Pfam" id="PF08271">
    <property type="entry name" value="Zn_Ribbon_TF"/>
    <property type="match status" value="1"/>
</dbReference>
<keyword evidence="1" id="KW-0805">Transcription regulation</keyword>
<dbReference type="InterPro" id="IPR000812">
    <property type="entry name" value="TFIIB"/>
</dbReference>
<evidence type="ECO:0000259" key="6">
    <source>
        <dbReference type="PROSITE" id="PS51134"/>
    </source>
</evidence>
<dbReference type="SUPFAM" id="SSF57783">
    <property type="entry name" value="Zinc beta-ribbon"/>
    <property type="match status" value="1"/>
</dbReference>
<keyword evidence="4" id="KW-0863">Zinc-finger</keyword>
<name>A0A1Z5JD34_FISSO</name>
<proteinExistence type="predicted"/>
<dbReference type="OrthoDB" id="25790at2759"/>
<keyword evidence="2" id="KW-0804">Transcription</keyword>
<gene>
    <name evidence="7" type="ORF">FisN_8Lh001</name>
</gene>
<dbReference type="InterPro" id="IPR013137">
    <property type="entry name" value="Znf_TFIIB"/>
</dbReference>
<feature type="region of interest" description="Disordered" evidence="5">
    <location>
        <begin position="608"/>
        <end position="632"/>
    </location>
</feature>
<dbReference type="GO" id="GO:0070897">
    <property type="term" value="P:transcription preinitiation complex assembly"/>
    <property type="evidence" value="ECO:0007669"/>
    <property type="project" value="InterPro"/>
</dbReference>
<feature type="domain" description="TFIIB-type" evidence="6">
    <location>
        <begin position="257"/>
        <end position="292"/>
    </location>
</feature>
<keyword evidence="8" id="KW-1185">Reference proteome</keyword>
<protein>
    <recommendedName>
        <fullName evidence="3">General transcription factor TFIIB</fullName>
    </recommendedName>
</protein>
<dbReference type="GO" id="GO:0017025">
    <property type="term" value="F:TBP-class protein binding"/>
    <property type="evidence" value="ECO:0007669"/>
    <property type="project" value="TreeGrafter"/>
</dbReference>
<dbReference type="InParanoid" id="A0A1Z5JD34"/>
<dbReference type="GO" id="GO:0097550">
    <property type="term" value="C:transcription preinitiation complex"/>
    <property type="evidence" value="ECO:0007669"/>
    <property type="project" value="TreeGrafter"/>
</dbReference>
<evidence type="ECO:0000256" key="4">
    <source>
        <dbReference type="PROSITE-ProRule" id="PRU00469"/>
    </source>
</evidence>
<evidence type="ECO:0000313" key="8">
    <source>
        <dbReference type="Proteomes" id="UP000198406"/>
    </source>
</evidence>
<evidence type="ECO:0000256" key="5">
    <source>
        <dbReference type="SAM" id="MobiDB-lite"/>
    </source>
</evidence>
<dbReference type="PANTHER" id="PTHR11618">
    <property type="entry name" value="TRANSCRIPTION INITIATION FACTOR IIB-RELATED"/>
    <property type="match status" value="1"/>
</dbReference>